<dbReference type="GO" id="GO:0005886">
    <property type="term" value="C:plasma membrane"/>
    <property type="evidence" value="ECO:0007669"/>
    <property type="project" value="UniProtKB-SubCell"/>
</dbReference>
<dbReference type="InterPro" id="IPR050122">
    <property type="entry name" value="RTK"/>
</dbReference>
<proteinExistence type="predicted"/>
<evidence type="ECO:0000256" key="6">
    <source>
        <dbReference type="ARBA" id="ARBA00022777"/>
    </source>
</evidence>
<dbReference type="Gene3D" id="3.30.200.20">
    <property type="entry name" value="Phosphorylase Kinase, domain 1"/>
    <property type="match status" value="1"/>
</dbReference>
<accession>A0A7R9BUI0</accession>
<dbReference type="PRINTS" id="PR00109">
    <property type="entry name" value="TYRKINASE"/>
</dbReference>
<comment type="catalytic activity">
    <reaction evidence="13">
        <text>L-tyrosyl-[protein] + ATP = O-phospho-L-tyrosyl-[protein] + ADP + H(+)</text>
        <dbReference type="Rhea" id="RHEA:10596"/>
        <dbReference type="Rhea" id="RHEA-COMP:10136"/>
        <dbReference type="Rhea" id="RHEA-COMP:20101"/>
        <dbReference type="ChEBI" id="CHEBI:15378"/>
        <dbReference type="ChEBI" id="CHEBI:30616"/>
        <dbReference type="ChEBI" id="CHEBI:46858"/>
        <dbReference type="ChEBI" id="CHEBI:61978"/>
        <dbReference type="ChEBI" id="CHEBI:456216"/>
        <dbReference type="EC" id="2.7.10.1"/>
    </reaction>
</comment>
<dbReference type="OrthoDB" id="535945at2759"/>
<dbReference type="GO" id="GO:0043235">
    <property type="term" value="C:receptor complex"/>
    <property type="evidence" value="ECO:0007669"/>
    <property type="project" value="TreeGrafter"/>
</dbReference>
<dbReference type="GO" id="GO:0005524">
    <property type="term" value="F:ATP binding"/>
    <property type="evidence" value="ECO:0007669"/>
    <property type="project" value="UniProtKB-KW"/>
</dbReference>
<evidence type="ECO:0000256" key="2">
    <source>
        <dbReference type="ARBA" id="ARBA00022679"/>
    </source>
</evidence>
<evidence type="ECO:0000259" key="14">
    <source>
        <dbReference type="PROSITE" id="PS50011"/>
    </source>
</evidence>
<dbReference type="GO" id="GO:0051897">
    <property type="term" value="P:positive regulation of phosphatidylinositol 3-kinase/protein kinase B signal transduction"/>
    <property type="evidence" value="ECO:0007669"/>
    <property type="project" value="TreeGrafter"/>
</dbReference>
<evidence type="ECO:0000256" key="1">
    <source>
        <dbReference type="ARBA" id="ARBA00004162"/>
    </source>
</evidence>
<evidence type="ECO:0000256" key="11">
    <source>
        <dbReference type="ARBA" id="ARBA00023170"/>
    </source>
</evidence>
<keyword evidence="8" id="KW-1133">Transmembrane helix</keyword>
<organism evidence="15">
    <name type="scientific">Notodromas monacha</name>
    <dbReference type="NCBI Taxonomy" id="399045"/>
    <lineage>
        <taxon>Eukaryota</taxon>
        <taxon>Metazoa</taxon>
        <taxon>Ecdysozoa</taxon>
        <taxon>Arthropoda</taxon>
        <taxon>Crustacea</taxon>
        <taxon>Oligostraca</taxon>
        <taxon>Ostracoda</taxon>
        <taxon>Podocopa</taxon>
        <taxon>Podocopida</taxon>
        <taxon>Cypridocopina</taxon>
        <taxon>Cypridoidea</taxon>
        <taxon>Cyprididae</taxon>
        <taxon>Notodromas</taxon>
    </lineage>
</organism>
<dbReference type="GO" id="GO:0010976">
    <property type="term" value="P:positive regulation of neuron projection development"/>
    <property type="evidence" value="ECO:0007669"/>
    <property type="project" value="TreeGrafter"/>
</dbReference>
<dbReference type="Gene3D" id="1.10.510.10">
    <property type="entry name" value="Transferase(Phosphotransferase) domain 1"/>
    <property type="match status" value="1"/>
</dbReference>
<dbReference type="GO" id="GO:0050793">
    <property type="term" value="P:regulation of developmental process"/>
    <property type="evidence" value="ECO:0007669"/>
    <property type="project" value="UniProtKB-ARBA"/>
</dbReference>
<dbReference type="FunFam" id="1.10.510.10:FF:001512">
    <property type="entry name" value="Receptor tyrosine-protein kinase erbB-2"/>
    <property type="match status" value="1"/>
</dbReference>
<dbReference type="Proteomes" id="UP000678499">
    <property type="component" value="Unassembled WGS sequence"/>
</dbReference>
<dbReference type="GO" id="GO:0007169">
    <property type="term" value="P:cell surface receptor protein tyrosine kinase signaling pathway"/>
    <property type="evidence" value="ECO:0007669"/>
    <property type="project" value="TreeGrafter"/>
</dbReference>
<evidence type="ECO:0000256" key="3">
    <source>
        <dbReference type="ARBA" id="ARBA00022692"/>
    </source>
</evidence>
<gene>
    <name evidence="15" type="ORF">NMOB1V02_LOCUS9120</name>
</gene>
<dbReference type="PROSITE" id="PS50011">
    <property type="entry name" value="PROTEIN_KINASE_DOM"/>
    <property type="match status" value="1"/>
</dbReference>
<keyword evidence="11" id="KW-0675">Receptor</keyword>
<keyword evidence="4" id="KW-0732">Signal</keyword>
<dbReference type="InterPro" id="IPR000719">
    <property type="entry name" value="Prot_kinase_dom"/>
</dbReference>
<keyword evidence="10" id="KW-0829">Tyrosine-protein kinase</keyword>
<dbReference type="PANTHER" id="PTHR24416:SF349">
    <property type="entry name" value="TYROSINE-PROTEIN KINASE RYK"/>
    <property type="match status" value="1"/>
</dbReference>
<dbReference type="InterPro" id="IPR001245">
    <property type="entry name" value="Ser-Thr/Tyr_kinase_cat_dom"/>
</dbReference>
<keyword evidence="6" id="KW-0418">Kinase</keyword>
<keyword evidence="12" id="KW-0325">Glycoprotein</keyword>
<evidence type="ECO:0000256" key="12">
    <source>
        <dbReference type="ARBA" id="ARBA00023180"/>
    </source>
</evidence>
<evidence type="ECO:0000256" key="13">
    <source>
        <dbReference type="ARBA" id="ARBA00051243"/>
    </source>
</evidence>
<evidence type="ECO:0000313" key="15">
    <source>
        <dbReference type="EMBL" id="CAD7281475.1"/>
    </source>
</evidence>
<keyword evidence="5" id="KW-0547">Nucleotide-binding</keyword>
<dbReference type="GO" id="GO:0004714">
    <property type="term" value="F:transmembrane receptor protein tyrosine kinase activity"/>
    <property type="evidence" value="ECO:0007669"/>
    <property type="project" value="UniProtKB-EC"/>
</dbReference>
<evidence type="ECO:0000313" key="16">
    <source>
        <dbReference type="Proteomes" id="UP000678499"/>
    </source>
</evidence>
<name>A0A7R9BUI0_9CRUS</name>
<evidence type="ECO:0000256" key="4">
    <source>
        <dbReference type="ARBA" id="ARBA00022729"/>
    </source>
</evidence>
<reference evidence="15" key="1">
    <citation type="submission" date="2020-11" db="EMBL/GenBank/DDBJ databases">
        <authorList>
            <person name="Tran Van P."/>
        </authorList>
    </citation>
    <scope>NUCLEOTIDE SEQUENCE</scope>
</reference>
<evidence type="ECO:0000256" key="10">
    <source>
        <dbReference type="ARBA" id="ARBA00023137"/>
    </source>
</evidence>
<feature type="domain" description="Protein kinase" evidence="14">
    <location>
        <begin position="88"/>
        <end position="549"/>
    </location>
</feature>
<evidence type="ECO:0000256" key="5">
    <source>
        <dbReference type="ARBA" id="ARBA00022741"/>
    </source>
</evidence>
<evidence type="ECO:0000256" key="8">
    <source>
        <dbReference type="ARBA" id="ARBA00022989"/>
    </source>
</evidence>
<dbReference type="InterPro" id="IPR011009">
    <property type="entry name" value="Kinase-like_dom_sf"/>
</dbReference>
<dbReference type="PANTHER" id="PTHR24416">
    <property type="entry name" value="TYROSINE-PROTEIN KINASE RECEPTOR"/>
    <property type="match status" value="1"/>
</dbReference>
<keyword evidence="9" id="KW-0472">Membrane</keyword>
<dbReference type="EMBL" id="CAJPEX010002901">
    <property type="protein sequence ID" value="CAG0921627.1"/>
    <property type="molecule type" value="Genomic_DNA"/>
</dbReference>
<dbReference type="EMBL" id="OA884938">
    <property type="protein sequence ID" value="CAD7281475.1"/>
    <property type="molecule type" value="Genomic_DNA"/>
</dbReference>
<keyword evidence="3" id="KW-0812">Transmembrane</keyword>
<dbReference type="Pfam" id="PF07714">
    <property type="entry name" value="PK_Tyr_Ser-Thr"/>
    <property type="match status" value="2"/>
</dbReference>
<keyword evidence="7" id="KW-0067">ATP-binding</keyword>
<keyword evidence="16" id="KW-1185">Reference proteome</keyword>
<keyword evidence="2" id="KW-0808">Transferase</keyword>
<comment type="subcellular location">
    <subcellularLocation>
        <location evidence="1">Cell membrane</location>
        <topology evidence="1">Single-pass membrane protein</topology>
    </subcellularLocation>
</comment>
<sequence>MWEIINEDILGYTLLNFEAGVSYPRITLPPPPPDTPPPPAPTYATPVYASLNQQQHLQAASTLSSQFSAHQATVTEMIKELCMDRARLRFSAVVQEGTYGRVYRGVYTSPTAGKGQEVLIKTVTSESSSVQRTLLLGEGLLMFGLSHPNILPIIGVSVEEQPSLVYPYVNAGNLKLKRTREEEKMMDCNRALSACKSVFHSPVETAVDELPLDADLKLQFPAFCSSGFKRKNMEHLWCIETAVDELPLDADLKLQFPAFCSSGFKRIARVSATQLSCCLGNNLPAQTRMRTLLMTKETQQSFSTAAKKNNLGFWARNFVTGFLLRCAVGDLAHRQKKRAGYWESDLWPESPQAVDFWLEWGFLKSCQVGPEGATVSYPLLTQEVVRMAIQVAQACAYLTDNDIVHRDLATRSCMVDDKMKVKLADNALSRDLFPDDYQCLGDMDNRPLRWMPPEAIVDKRFSEASDVWAFGVLLWELTTLAQQPYEEVDPFEMVNFLYDGYRLYQPIHCPDELFHVMATCWDTDPGNRPSFRHIISCLRDFRESLDKYI</sequence>
<dbReference type="AlphaFoldDB" id="A0A7R9BUI0"/>
<dbReference type="GO" id="GO:0007409">
    <property type="term" value="P:axonogenesis"/>
    <property type="evidence" value="ECO:0007669"/>
    <property type="project" value="TreeGrafter"/>
</dbReference>
<dbReference type="SUPFAM" id="SSF56112">
    <property type="entry name" value="Protein kinase-like (PK-like)"/>
    <property type="match status" value="1"/>
</dbReference>
<protein>
    <recommendedName>
        <fullName evidence="14">Protein kinase domain-containing protein</fullName>
    </recommendedName>
</protein>
<evidence type="ECO:0000256" key="7">
    <source>
        <dbReference type="ARBA" id="ARBA00022840"/>
    </source>
</evidence>
<evidence type="ECO:0000256" key="9">
    <source>
        <dbReference type="ARBA" id="ARBA00023136"/>
    </source>
</evidence>